<organism evidence="1 2">
    <name type="scientific">Candidatus Neptunichlamydia vexilliferae</name>
    <dbReference type="NCBI Taxonomy" id="1651774"/>
    <lineage>
        <taxon>Bacteria</taxon>
        <taxon>Pseudomonadati</taxon>
        <taxon>Chlamydiota</taxon>
        <taxon>Chlamydiia</taxon>
        <taxon>Parachlamydiales</taxon>
        <taxon>Simkaniaceae</taxon>
        <taxon>Candidatus Neptunichlamydia</taxon>
    </lineage>
</organism>
<name>A0ABS0AYP1_9BACT</name>
<evidence type="ECO:0000313" key="1">
    <source>
        <dbReference type="EMBL" id="MBF5059248.1"/>
    </source>
</evidence>
<protein>
    <submittedName>
        <fullName evidence="1">Uncharacterized protein</fullName>
    </submittedName>
</protein>
<proteinExistence type="predicted"/>
<comment type="caution">
    <text evidence="1">The sequence shown here is derived from an EMBL/GenBank/DDBJ whole genome shotgun (WGS) entry which is preliminary data.</text>
</comment>
<dbReference type="EMBL" id="JAAEJV010000015">
    <property type="protein sequence ID" value="MBF5059248.1"/>
    <property type="molecule type" value="Genomic_DNA"/>
</dbReference>
<dbReference type="RefSeq" id="WP_194847552.1">
    <property type="nucleotide sequence ID" value="NZ_JAAEJV010000015.1"/>
</dbReference>
<keyword evidence="2" id="KW-1185">Reference proteome</keyword>
<reference evidence="1 2" key="1">
    <citation type="submission" date="2020-01" db="EMBL/GenBank/DDBJ databases">
        <title>Draft genome sequence of Cand. Neptunochlamydia vexilliferae K9.</title>
        <authorList>
            <person name="Schulz F."/>
            <person name="Koestlbacher S."/>
            <person name="Wascher F."/>
            <person name="Pizzetti I."/>
            <person name="Horn M."/>
        </authorList>
    </citation>
    <scope>NUCLEOTIDE SEQUENCE [LARGE SCALE GENOMIC DNA]</scope>
    <source>
        <strain evidence="1 2">K9</strain>
    </source>
</reference>
<dbReference type="Proteomes" id="UP001194714">
    <property type="component" value="Unassembled WGS sequence"/>
</dbReference>
<gene>
    <name evidence="1" type="ORF">NEPTK9_000757</name>
</gene>
<evidence type="ECO:0000313" key="2">
    <source>
        <dbReference type="Proteomes" id="UP001194714"/>
    </source>
</evidence>
<sequence length="132" mass="14791">MLPVTINECQNISTDTGDGEGLWALYKMVESVVVFAYSIIFRCFPVQTSLEGRGSSSASKIFIDELTKTQITQLLDLHKQDKLTPQNLTKNIKNFPEDILEDMKKHLNVQTAEEAAQSANIISYLQLLLLVS</sequence>
<accession>A0ABS0AYP1</accession>